<dbReference type="SMART" id="SM01400">
    <property type="entry name" value="Pribosyltran_N"/>
    <property type="match status" value="1"/>
</dbReference>
<name>A0ABQ4GCK5_9ACTN</name>
<dbReference type="Pfam" id="PF13793">
    <property type="entry name" value="Pribosyltran_N"/>
    <property type="match status" value="1"/>
</dbReference>
<evidence type="ECO:0000256" key="2">
    <source>
        <dbReference type="ARBA" id="ARBA00022679"/>
    </source>
</evidence>
<comment type="catalytic activity">
    <reaction evidence="7">
        <text>D-ribose 5-phosphate + ATP = 5-phospho-alpha-D-ribose 1-diphosphate + AMP + H(+)</text>
        <dbReference type="Rhea" id="RHEA:15609"/>
        <dbReference type="ChEBI" id="CHEBI:15378"/>
        <dbReference type="ChEBI" id="CHEBI:30616"/>
        <dbReference type="ChEBI" id="CHEBI:58017"/>
        <dbReference type="ChEBI" id="CHEBI:78346"/>
        <dbReference type="ChEBI" id="CHEBI:456215"/>
        <dbReference type="EC" id="2.7.6.1"/>
    </reaction>
</comment>
<sequence>MTLRIVAGTANRGLAEAVAAELYMEPAASEVERFPDGELRPVVANVRGADVYLVQPTGPPVNDHVIELLLLLDACRRDRAERVTVVAPYFGYARQDRRRRPGEAIGVRVMADALATAGARRLVVVDPHMPAIEAVCAMPADALTAVPVLADALWDRLPADAVVVAPDLGAVRLARHYARLLSRPVVMVRKTRLTGADVMTEGLVGEVSGRPALLVDDMITTGGTIDAAVDVLLAGGAQADIAVSATHGVLVEPAARRLARPEIHDVVVTDTLPQRDGPRTRRVCSIAPLLADAIGRLHRDEPLDELLVHA</sequence>
<dbReference type="InterPro" id="IPR029099">
    <property type="entry name" value="Pribosyltran_N"/>
</dbReference>
<accession>A0ABQ4GCK5</accession>
<organism evidence="9 10">
    <name type="scientific">Microbispora corallina</name>
    <dbReference type="NCBI Taxonomy" id="83302"/>
    <lineage>
        <taxon>Bacteria</taxon>
        <taxon>Bacillati</taxon>
        <taxon>Actinomycetota</taxon>
        <taxon>Actinomycetes</taxon>
        <taxon>Streptosporangiales</taxon>
        <taxon>Streptosporangiaceae</taxon>
        <taxon>Microbispora</taxon>
    </lineage>
</organism>
<comment type="caution">
    <text evidence="9">The sequence shown here is derived from an EMBL/GenBank/DDBJ whole genome shotgun (WGS) entry which is preliminary data.</text>
</comment>
<reference evidence="9 10" key="1">
    <citation type="submission" date="2021-01" db="EMBL/GenBank/DDBJ databases">
        <title>Whole genome shotgun sequence of Microbispora corallina NBRC 16416.</title>
        <authorList>
            <person name="Komaki H."/>
            <person name="Tamura T."/>
        </authorList>
    </citation>
    <scope>NUCLEOTIDE SEQUENCE [LARGE SCALE GENOMIC DNA]</scope>
    <source>
        <strain evidence="9 10">NBRC 16416</strain>
    </source>
</reference>
<protein>
    <recommendedName>
        <fullName evidence="1">ribose-phosphate diphosphokinase</fullName>
        <ecNumber evidence="1">2.7.6.1</ecNumber>
    </recommendedName>
</protein>
<dbReference type="InterPro" id="IPR005946">
    <property type="entry name" value="Rib-P_diPkinase"/>
</dbReference>
<proteinExistence type="predicted"/>
<keyword evidence="2" id="KW-0808">Transferase</keyword>
<keyword evidence="4" id="KW-0547">Nucleotide-binding</keyword>
<keyword evidence="6" id="KW-0067">ATP-binding</keyword>
<dbReference type="SUPFAM" id="SSF53271">
    <property type="entry name" value="PRTase-like"/>
    <property type="match status" value="1"/>
</dbReference>
<evidence type="ECO:0000256" key="5">
    <source>
        <dbReference type="ARBA" id="ARBA00022777"/>
    </source>
</evidence>
<evidence type="ECO:0000256" key="4">
    <source>
        <dbReference type="ARBA" id="ARBA00022741"/>
    </source>
</evidence>
<dbReference type="Proteomes" id="UP000603904">
    <property type="component" value="Unassembled WGS sequence"/>
</dbReference>
<feature type="domain" description="Ribose-phosphate pyrophosphokinase N-terminal" evidence="8">
    <location>
        <begin position="4"/>
        <end position="118"/>
    </location>
</feature>
<dbReference type="NCBIfam" id="TIGR01251">
    <property type="entry name" value="ribP_PPkin"/>
    <property type="match status" value="1"/>
</dbReference>
<evidence type="ECO:0000256" key="7">
    <source>
        <dbReference type="ARBA" id="ARBA00049535"/>
    </source>
</evidence>
<evidence type="ECO:0000256" key="1">
    <source>
        <dbReference type="ARBA" id="ARBA00013247"/>
    </source>
</evidence>
<dbReference type="EC" id="2.7.6.1" evidence="1"/>
<gene>
    <name evidence="9" type="ORF">Mco01_77600</name>
</gene>
<keyword evidence="10" id="KW-1185">Reference proteome</keyword>
<evidence type="ECO:0000256" key="3">
    <source>
        <dbReference type="ARBA" id="ARBA00022727"/>
    </source>
</evidence>
<dbReference type="InterPro" id="IPR000836">
    <property type="entry name" value="PRTase_dom"/>
</dbReference>
<dbReference type="EMBL" id="BOOC01000073">
    <property type="protein sequence ID" value="GIH44760.1"/>
    <property type="molecule type" value="Genomic_DNA"/>
</dbReference>
<keyword evidence="3" id="KW-0545">Nucleotide biosynthesis</keyword>
<dbReference type="PANTHER" id="PTHR10210">
    <property type="entry name" value="RIBOSE-PHOSPHATE DIPHOSPHOKINASE FAMILY MEMBER"/>
    <property type="match status" value="1"/>
</dbReference>
<dbReference type="InterPro" id="IPR029057">
    <property type="entry name" value="PRTase-like"/>
</dbReference>
<keyword evidence="5" id="KW-0418">Kinase</keyword>
<dbReference type="Pfam" id="PF14572">
    <property type="entry name" value="Pribosyl_synth"/>
    <property type="match status" value="1"/>
</dbReference>
<evidence type="ECO:0000259" key="8">
    <source>
        <dbReference type="Pfam" id="PF13793"/>
    </source>
</evidence>
<evidence type="ECO:0000256" key="6">
    <source>
        <dbReference type="ARBA" id="ARBA00022840"/>
    </source>
</evidence>
<dbReference type="CDD" id="cd06223">
    <property type="entry name" value="PRTases_typeI"/>
    <property type="match status" value="1"/>
</dbReference>
<dbReference type="PANTHER" id="PTHR10210:SF32">
    <property type="entry name" value="RIBOSE-PHOSPHATE PYROPHOSPHOKINASE 2"/>
    <property type="match status" value="1"/>
</dbReference>
<dbReference type="RefSeq" id="WP_204061731.1">
    <property type="nucleotide sequence ID" value="NZ_BAAAGP010000029.1"/>
</dbReference>
<evidence type="ECO:0000313" key="10">
    <source>
        <dbReference type="Proteomes" id="UP000603904"/>
    </source>
</evidence>
<evidence type="ECO:0000313" key="9">
    <source>
        <dbReference type="EMBL" id="GIH44760.1"/>
    </source>
</evidence>
<dbReference type="Gene3D" id="3.40.50.2020">
    <property type="match status" value="2"/>
</dbReference>